<dbReference type="GO" id="GO:0016722">
    <property type="term" value="F:oxidoreductase activity, acting on metal ions"/>
    <property type="evidence" value="ECO:0007669"/>
    <property type="project" value="InterPro"/>
</dbReference>
<sequence length="157" mass="17987">MKIIIGGRWNDMTQEKVSTILNKQIANWSILFVKLHNYHWYVKGPQFFTLHAKFEELYNEASLHIDELAERLLALKGSPVATMKEFLETSSVKEAQGSQDAEAMVSELVEDFDILIDELKEGMEAADSLGDETTADMLLAIHQSLEKHNWMLRSFLK</sequence>
<dbReference type="PIRSF" id="PIRSF005900">
    <property type="entry name" value="Dps"/>
    <property type="match status" value="1"/>
</dbReference>
<dbReference type="Gene3D" id="1.20.1260.10">
    <property type="match status" value="1"/>
</dbReference>
<reference evidence="4 5" key="1">
    <citation type="journal article" date="2015" name="Stand. Genomic Sci.">
        <title>Genomic Encyclopedia of Bacterial and Archaeal Type Strains, Phase III: the genomes of soil and plant-associated and newly described type strains.</title>
        <authorList>
            <person name="Whitman W.B."/>
            <person name="Woyke T."/>
            <person name="Klenk H.P."/>
            <person name="Zhou Y."/>
            <person name="Lilburn T.G."/>
            <person name="Beck B.J."/>
            <person name="De Vos P."/>
            <person name="Vandamme P."/>
            <person name="Eisen J.A."/>
            <person name="Garrity G."/>
            <person name="Hugenholtz P."/>
            <person name="Kyrpides N.C."/>
        </authorList>
    </citation>
    <scope>NUCLEOTIDE SEQUENCE [LARGE SCALE GENOMIC DNA]</scope>
    <source>
        <strain evidence="4 5">CGMCC 1.10116</strain>
    </source>
</reference>
<dbReference type="InterPro" id="IPR002177">
    <property type="entry name" value="DPS_DNA-bd"/>
</dbReference>
<proteinExistence type="inferred from homology"/>
<dbReference type="Pfam" id="PF00210">
    <property type="entry name" value="Ferritin"/>
    <property type="match status" value="1"/>
</dbReference>
<evidence type="ECO:0000256" key="1">
    <source>
        <dbReference type="ARBA" id="ARBA00009497"/>
    </source>
</evidence>
<dbReference type="InterPro" id="IPR009078">
    <property type="entry name" value="Ferritin-like_SF"/>
</dbReference>
<name>A0A562QHB6_9BACI</name>
<dbReference type="CDD" id="cd01043">
    <property type="entry name" value="DPS"/>
    <property type="match status" value="1"/>
</dbReference>
<keyword evidence="4" id="KW-0238">DNA-binding</keyword>
<dbReference type="GO" id="GO:0003677">
    <property type="term" value="F:DNA binding"/>
    <property type="evidence" value="ECO:0007669"/>
    <property type="project" value="UniProtKB-KW"/>
</dbReference>
<feature type="domain" description="Ferritin/DPS" evidence="3">
    <location>
        <begin position="20"/>
        <end position="156"/>
    </location>
</feature>
<dbReference type="PANTHER" id="PTHR42932">
    <property type="entry name" value="GENERAL STRESS PROTEIN 20U"/>
    <property type="match status" value="1"/>
</dbReference>
<gene>
    <name evidence="4" type="ORF">IQ10_02023</name>
</gene>
<evidence type="ECO:0000256" key="2">
    <source>
        <dbReference type="RuleBase" id="RU003875"/>
    </source>
</evidence>
<dbReference type="InterPro" id="IPR008331">
    <property type="entry name" value="Ferritin_DPS_dom"/>
</dbReference>
<dbReference type="EMBL" id="VLKZ01000005">
    <property type="protein sequence ID" value="TWI56134.1"/>
    <property type="molecule type" value="Genomic_DNA"/>
</dbReference>
<evidence type="ECO:0000259" key="3">
    <source>
        <dbReference type="Pfam" id="PF00210"/>
    </source>
</evidence>
<comment type="caution">
    <text evidence="4">The sequence shown here is derived from an EMBL/GenBank/DDBJ whole genome shotgun (WGS) entry which is preliminary data.</text>
</comment>
<dbReference type="InterPro" id="IPR012347">
    <property type="entry name" value="Ferritin-like"/>
</dbReference>
<dbReference type="SUPFAM" id="SSF47240">
    <property type="entry name" value="Ferritin-like"/>
    <property type="match status" value="1"/>
</dbReference>
<dbReference type="AlphaFoldDB" id="A0A562QHB6"/>
<evidence type="ECO:0000313" key="5">
    <source>
        <dbReference type="Proteomes" id="UP000315711"/>
    </source>
</evidence>
<dbReference type="InterPro" id="IPR023188">
    <property type="entry name" value="DPS_DNA-bd_CS"/>
</dbReference>
<dbReference type="PROSITE" id="PS00818">
    <property type="entry name" value="DPS_1"/>
    <property type="match status" value="1"/>
</dbReference>
<evidence type="ECO:0000313" key="4">
    <source>
        <dbReference type="EMBL" id="TWI56134.1"/>
    </source>
</evidence>
<keyword evidence="5" id="KW-1185">Reference proteome</keyword>
<organism evidence="4 5">
    <name type="scientific">Halalkalibacter nanhaiisediminis</name>
    <dbReference type="NCBI Taxonomy" id="688079"/>
    <lineage>
        <taxon>Bacteria</taxon>
        <taxon>Bacillati</taxon>
        <taxon>Bacillota</taxon>
        <taxon>Bacilli</taxon>
        <taxon>Bacillales</taxon>
        <taxon>Bacillaceae</taxon>
        <taxon>Halalkalibacter</taxon>
    </lineage>
</organism>
<comment type="similarity">
    <text evidence="1 2">Belongs to the Dps family.</text>
</comment>
<dbReference type="Proteomes" id="UP000315711">
    <property type="component" value="Unassembled WGS sequence"/>
</dbReference>
<dbReference type="PRINTS" id="PR01346">
    <property type="entry name" value="HELNAPAPROT"/>
</dbReference>
<dbReference type="PANTHER" id="PTHR42932:SF1">
    <property type="entry name" value="GENERAL STRESS PROTEIN 20U"/>
    <property type="match status" value="1"/>
</dbReference>
<dbReference type="GO" id="GO:0008199">
    <property type="term" value="F:ferric iron binding"/>
    <property type="evidence" value="ECO:0007669"/>
    <property type="project" value="InterPro"/>
</dbReference>
<protein>
    <submittedName>
        <fullName evidence="4">Starvation-inducible DNA-binding protein</fullName>
    </submittedName>
</protein>
<accession>A0A562QHB6</accession>